<dbReference type="InterPro" id="IPR012337">
    <property type="entry name" value="RNaseH-like_sf"/>
</dbReference>
<dbReference type="Pfam" id="PF01527">
    <property type="entry name" value="HTH_Tnp_1"/>
    <property type="match status" value="1"/>
</dbReference>
<dbReference type="PROSITE" id="PS50994">
    <property type="entry name" value="INTEGRASE"/>
    <property type="match status" value="1"/>
</dbReference>
<gene>
    <name evidence="3" type="ORF">CWE08_12165</name>
</gene>
<protein>
    <submittedName>
        <fullName evidence="3">IS3 family transposase</fullName>
    </submittedName>
</protein>
<dbReference type="EMBL" id="PIPJ01000030">
    <property type="protein sequence ID" value="RUO17950.1"/>
    <property type="molecule type" value="Genomic_DNA"/>
</dbReference>
<dbReference type="GO" id="GO:0003677">
    <property type="term" value="F:DNA binding"/>
    <property type="evidence" value="ECO:0007669"/>
    <property type="project" value="InterPro"/>
</dbReference>
<dbReference type="OrthoDB" id="9774685at2"/>
<organism evidence="3 4">
    <name type="scientific">Aliidiomarina iranensis</name>
    <dbReference type="NCBI Taxonomy" id="1434071"/>
    <lineage>
        <taxon>Bacteria</taxon>
        <taxon>Pseudomonadati</taxon>
        <taxon>Pseudomonadota</taxon>
        <taxon>Gammaproteobacteria</taxon>
        <taxon>Alteromonadales</taxon>
        <taxon>Idiomarinaceae</taxon>
        <taxon>Aliidiomarina</taxon>
    </lineage>
</organism>
<comment type="similarity">
    <text evidence="1">Belongs to the transposase 8 family.</text>
</comment>
<dbReference type="InterPro" id="IPR036397">
    <property type="entry name" value="RNaseH_sf"/>
</dbReference>
<dbReference type="Pfam" id="PF13683">
    <property type="entry name" value="rve_3"/>
    <property type="match status" value="1"/>
</dbReference>
<reference evidence="4" key="1">
    <citation type="journal article" date="2018" name="Front. Microbiol.">
        <title>Genome-Based Analysis Reveals the Taxonomy and Diversity of the Family Idiomarinaceae.</title>
        <authorList>
            <person name="Liu Y."/>
            <person name="Lai Q."/>
            <person name="Shao Z."/>
        </authorList>
    </citation>
    <scope>NUCLEOTIDE SEQUENCE [LARGE SCALE GENOMIC DNA]</scope>
    <source>
        <strain evidence="4">GBPy7</strain>
    </source>
</reference>
<dbReference type="InterPro" id="IPR048020">
    <property type="entry name" value="Transpos_IS3"/>
</dbReference>
<dbReference type="Gene3D" id="3.30.420.10">
    <property type="entry name" value="Ribonuclease H-like superfamily/Ribonuclease H"/>
    <property type="match status" value="1"/>
</dbReference>
<dbReference type="Proteomes" id="UP000288395">
    <property type="component" value="Unassembled WGS sequence"/>
</dbReference>
<evidence type="ECO:0000259" key="2">
    <source>
        <dbReference type="PROSITE" id="PS50994"/>
    </source>
</evidence>
<dbReference type="InterPro" id="IPR001584">
    <property type="entry name" value="Integrase_cat-core"/>
</dbReference>
<dbReference type="AlphaFoldDB" id="A0A432VP77"/>
<evidence type="ECO:0000313" key="4">
    <source>
        <dbReference type="Proteomes" id="UP000288395"/>
    </source>
</evidence>
<dbReference type="InterPro" id="IPR002514">
    <property type="entry name" value="Transposase_8"/>
</dbReference>
<keyword evidence="4" id="KW-1185">Reference proteome</keyword>
<dbReference type="InterPro" id="IPR025948">
    <property type="entry name" value="HTH-like_dom"/>
</dbReference>
<feature type="domain" description="Integrase catalytic" evidence="2">
    <location>
        <begin position="192"/>
        <end position="360"/>
    </location>
</feature>
<proteinExistence type="inferred from homology"/>
<evidence type="ECO:0000256" key="1">
    <source>
        <dbReference type="ARBA" id="ARBA00009964"/>
    </source>
</evidence>
<dbReference type="PANTHER" id="PTHR47515:SF2">
    <property type="entry name" value="INTEGRASE CORE DOMAIN PROTEIN"/>
    <property type="match status" value="1"/>
</dbReference>
<evidence type="ECO:0000313" key="3">
    <source>
        <dbReference type="EMBL" id="RUO17950.1"/>
    </source>
</evidence>
<dbReference type="NCBIfam" id="NF033516">
    <property type="entry name" value="transpos_IS3"/>
    <property type="match status" value="1"/>
</dbReference>
<dbReference type="InterPro" id="IPR009057">
    <property type="entry name" value="Homeodomain-like_sf"/>
</dbReference>
<name>A0A432VP77_9GAMM</name>
<sequence length="370" mass="43703">MRKSRFTETQILKVLKEVESGRQVKDVCREYGIADATYYNWKSKYGGMEVSDIKRLKELEEENSKLKRMYADMALENTALKDVIEKKPLTPAAKRETVDYLVSEYGLSVRRSCKALNLSRSVYTYQPDTSKDDEVIEALLSAVERYPRYGFKKLFHVLRRAGHRWNHKRLHRVYCALKLNMRRKGKRRLPSRNPEPLAVPESLNQSWSVDFMSDALYCGRRFRTFNVVDDFNREALAIEIDLNLPAARVIRTLDRLAAWRGYPKQIRMDNGPEFISIALAEWAEENKVHLEFIKPGKPTQNSYVERFNRTYRNEVLDYYVFRSLREVRDITDNWLPQYNDERPHESLGNLTPSEYRLVKTNEQTSKNVWH</sequence>
<dbReference type="SUPFAM" id="SSF53098">
    <property type="entry name" value="Ribonuclease H-like"/>
    <property type="match status" value="1"/>
</dbReference>
<accession>A0A432VP77</accession>
<dbReference type="PANTHER" id="PTHR47515">
    <property type="entry name" value="LOW CALCIUM RESPONSE LOCUS PROTEIN T"/>
    <property type="match status" value="1"/>
</dbReference>
<comment type="caution">
    <text evidence="3">The sequence shown here is derived from an EMBL/GenBank/DDBJ whole genome shotgun (WGS) entry which is preliminary data.</text>
</comment>
<dbReference type="SUPFAM" id="SSF46689">
    <property type="entry name" value="Homeodomain-like"/>
    <property type="match status" value="1"/>
</dbReference>
<dbReference type="GO" id="GO:0004803">
    <property type="term" value="F:transposase activity"/>
    <property type="evidence" value="ECO:0007669"/>
    <property type="project" value="InterPro"/>
</dbReference>
<dbReference type="Pfam" id="PF13276">
    <property type="entry name" value="HTH_21"/>
    <property type="match status" value="1"/>
</dbReference>
<dbReference type="GO" id="GO:0015074">
    <property type="term" value="P:DNA integration"/>
    <property type="evidence" value="ECO:0007669"/>
    <property type="project" value="InterPro"/>
</dbReference>
<dbReference type="GO" id="GO:0006313">
    <property type="term" value="P:DNA transposition"/>
    <property type="evidence" value="ECO:0007669"/>
    <property type="project" value="InterPro"/>
</dbReference>